<organism evidence="8 9">
    <name type="scientific">Exophiala mesophila</name>
    <name type="common">Black yeast-like fungus</name>
    <dbReference type="NCBI Taxonomy" id="212818"/>
    <lineage>
        <taxon>Eukaryota</taxon>
        <taxon>Fungi</taxon>
        <taxon>Dikarya</taxon>
        <taxon>Ascomycota</taxon>
        <taxon>Pezizomycotina</taxon>
        <taxon>Eurotiomycetes</taxon>
        <taxon>Chaetothyriomycetidae</taxon>
        <taxon>Chaetothyriales</taxon>
        <taxon>Herpotrichiellaceae</taxon>
        <taxon>Exophiala</taxon>
    </lineage>
</organism>
<dbReference type="Pfam" id="PF00172">
    <property type="entry name" value="Zn_clus"/>
    <property type="match status" value="1"/>
</dbReference>
<proteinExistence type="predicted"/>
<evidence type="ECO:0000259" key="7">
    <source>
        <dbReference type="PROSITE" id="PS50048"/>
    </source>
</evidence>
<evidence type="ECO:0000256" key="5">
    <source>
        <dbReference type="ARBA" id="ARBA00023242"/>
    </source>
</evidence>
<dbReference type="PROSITE" id="PS50048">
    <property type="entry name" value="ZN2_CY6_FUNGAL_2"/>
    <property type="match status" value="1"/>
</dbReference>
<feature type="domain" description="Zn(2)-C6 fungal-type" evidence="7">
    <location>
        <begin position="23"/>
        <end position="53"/>
    </location>
</feature>
<dbReference type="CDD" id="cd00067">
    <property type="entry name" value="GAL4"/>
    <property type="match status" value="1"/>
</dbReference>
<dbReference type="PANTHER" id="PTHR47431">
    <property type="entry name" value="ZN(II)2CYS6 TRANSCRIPTION FACTOR (EUROFUNG)-RELATED"/>
    <property type="match status" value="1"/>
</dbReference>
<dbReference type="InterPro" id="IPR036864">
    <property type="entry name" value="Zn2-C6_fun-type_DNA-bd_sf"/>
</dbReference>
<dbReference type="OrthoDB" id="2399539at2759"/>
<dbReference type="GeneID" id="27323795"/>
<dbReference type="PANTHER" id="PTHR47431:SF4">
    <property type="entry name" value="ZN(II)2CYS6 TRANSCRIPTION FACTOR (EUROFUNG)"/>
    <property type="match status" value="1"/>
</dbReference>
<dbReference type="STRING" id="212818.A0A0D1Z9M2"/>
<dbReference type="InterPro" id="IPR007219">
    <property type="entry name" value="XnlR_reg_dom"/>
</dbReference>
<dbReference type="GO" id="GO:0003677">
    <property type="term" value="F:DNA binding"/>
    <property type="evidence" value="ECO:0007669"/>
    <property type="project" value="UniProtKB-KW"/>
</dbReference>
<dbReference type="OMA" id="CHKAMAN"/>
<dbReference type="CDD" id="cd12148">
    <property type="entry name" value="fungal_TF_MHR"/>
    <property type="match status" value="1"/>
</dbReference>
<evidence type="ECO:0000256" key="1">
    <source>
        <dbReference type="ARBA" id="ARBA00022723"/>
    </source>
</evidence>
<sequence length="615" mass="68431">MQAPPTPPSPSQAAAAALRVSLACVPCRSRHVRCDGKKPQCRRCSSEGKWCIYEQSRRGGLTRAALAARREATAGQRRRPASTQINLESSRSQTSSMTNAAPDLSVLAGFSFDKSLASVDSNLSTDESTGSTTSIDASGDPLLDLYYKYFQRLHPFVLPQRHFSRLLADPANYEKLKPLIAMMKFIGSLYAECENCRELKAVASALRSERQKNSLKPDGFLVQCHLLSSMALYWFGEESESREEMANAINLALELGMHNRHFAAANCYGDAVLQESWRRTWWTIYVIDAFYAAMTHVTTFPTCDIEATTELPCEEEDYESGVIPFPMTLDDFNSREFAAESYVYSSFAYLIGATHGVSSAISKGSSEFSERSSQMVLAEVDAVVDGWLLLLPDSKRQIISKSGEVDELMYQAQMAIHAAMVGAHRRFSELYFDPVETVSGCTPTPPECKSRYRVEYENIHTRRCLKAIEGQVQLMAVPTRPWLHSPFVACMVVTGTISLLSACRFYFTGHRLTIARAQIRMTIGYLKSLAQIWPRAQQSMQEVQVIAREVLMLSGKDGHSSSQLRITNQCGPTSLDTSMDQYRSVRGESIPGMDGFQSLFDFGDFCADTSWLSGS</sequence>
<dbReference type="GO" id="GO:0006351">
    <property type="term" value="P:DNA-templated transcription"/>
    <property type="evidence" value="ECO:0007669"/>
    <property type="project" value="InterPro"/>
</dbReference>
<gene>
    <name evidence="8" type="ORF">PV10_05950</name>
</gene>
<keyword evidence="5" id="KW-0539">Nucleus</keyword>
<evidence type="ECO:0000313" key="9">
    <source>
        <dbReference type="Proteomes" id="UP000054302"/>
    </source>
</evidence>
<evidence type="ECO:0000313" key="8">
    <source>
        <dbReference type="EMBL" id="KIV91407.1"/>
    </source>
</evidence>
<dbReference type="EMBL" id="KN847523">
    <property type="protein sequence ID" value="KIV91407.1"/>
    <property type="molecule type" value="Genomic_DNA"/>
</dbReference>
<dbReference type="SMART" id="SM00906">
    <property type="entry name" value="Fungal_trans"/>
    <property type="match status" value="1"/>
</dbReference>
<dbReference type="InterPro" id="IPR001138">
    <property type="entry name" value="Zn2Cys6_DnaBD"/>
</dbReference>
<dbReference type="GO" id="GO:0008270">
    <property type="term" value="F:zinc ion binding"/>
    <property type="evidence" value="ECO:0007669"/>
    <property type="project" value="InterPro"/>
</dbReference>
<dbReference type="RefSeq" id="XP_016222981.1">
    <property type="nucleotide sequence ID" value="XM_016370688.1"/>
</dbReference>
<dbReference type="Pfam" id="PF04082">
    <property type="entry name" value="Fungal_trans"/>
    <property type="match status" value="1"/>
</dbReference>
<dbReference type="VEuPathDB" id="FungiDB:PV10_05950"/>
<feature type="compositionally biased region" description="Polar residues" evidence="6">
    <location>
        <begin position="81"/>
        <end position="98"/>
    </location>
</feature>
<evidence type="ECO:0000256" key="2">
    <source>
        <dbReference type="ARBA" id="ARBA00023015"/>
    </source>
</evidence>
<dbReference type="SMART" id="SM00066">
    <property type="entry name" value="GAL4"/>
    <property type="match status" value="1"/>
</dbReference>
<keyword evidence="1" id="KW-0479">Metal-binding</keyword>
<keyword evidence="2" id="KW-0805">Transcription regulation</keyword>
<feature type="region of interest" description="Disordered" evidence="6">
    <location>
        <begin position="70"/>
        <end position="98"/>
    </location>
</feature>
<evidence type="ECO:0000256" key="4">
    <source>
        <dbReference type="ARBA" id="ARBA00023163"/>
    </source>
</evidence>
<keyword evidence="9" id="KW-1185">Reference proteome</keyword>
<dbReference type="Proteomes" id="UP000054302">
    <property type="component" value="Unassembled WGS sequence"/>
</dbReference>
<dbReference type="AlphaFoldDB" id="A0A0D1Z9M2"/>
<reference evidence="8 9" key="1">
    <citation type="submission" date="2015-01" db="EMBL/GenBank/DDBJ databases">
        <title>The Genome Sequence of Exophiala mesophila CBS40295.</title>
        <authorList>
            <consortium name="The Broad Institute Genomics Platform"/>
            <person name="Cuomo C."/>
            <person name="de Hoog S."/>
            <person name="Gorbushina A."/>
            <person name="Stielow B."/>
            <person name="Teixiera M."/>
            <person name="Abouelleil A."/>
            <person name="Chapman S.B."/>
            <person name="Priest M."/>
            <person name="Young S.K."/>
            <person name="Wortman J."/>
            <person name="Nusbaum C."/>
            <person name="Birren B."/>
        </authorList>
    </citation>
    <scope>NUCLEOTIDE SEQUENCE [LARGE SCALE GENOMIC DNA]</scope>
    <source>
        <strain evidence="8 9">CBS 40295</strain>
    </source>
</reference>
<keyword evidence="4" id="KW-0804">Transcription</keyword>
<evidence type="ECO:0000256" key="3">
    <source>
        <dbReference type="ARBA" id="ARBA00023125"/>
    </source>
</evidence>
<dbReference type="Gene3D" id="4.10.240.10">
    <property type="entry name" value="Zn(2)-C6 fungal-type DNA-binding domain"/>
    <property type="match status" value="1"/>
</dbReference>
<dbReference type="SUPFAM" id="SSF57701">
    <property type="entry name" value="Zn2/Cys6 DNA-binding domain"/>
    <property type="match status" value="1"/>
</dbReference>
<accession>A0A0D1Z9M2</accession>
<dbReference type="GO" id="GO:0000981">
    <property type="term" value="F:DNA-binding transcription factor activity, RNA polymerase II-specific"/>
    <property type="evidence" value="ECO:0007669"/>
    <property type="project" value="InterPro"/>
</dbReference>
<evidence type="ECO:0000256" key="6">
    <source>
        <dbReference type="SAM" id="MobiDB-lite"/>
    </source>
</evidence>
<dbReference type="HOGENOM" id="CLU_015502_2_0_1"/>
<name>A0A0D1Z9M2_EXOME</name>
<dbReference type="PROSITE" id="PS00463">
    <property type="entry name" value="ZN2_CY6_FUNGAL_1"/>
    <property type="match status" value="1"/>
</dbReference>
<protein>
    <recommendedName>
        <fullName evidence="7">Zn(2)-C6 fungal-type domain-containing protein</fullName>
    </recommendedName>
</protein>
<keyword evidence="3" id="KW-0238">DNA-binding</keyword>